<sequence>MAAEELLRKLRELEEGQAELKREISKLVPEQQQQHHHHHYHSSRRPPQPSPVRRALPAAPSLPSRLQRVGRVGLTDRQHIRALHALGQAVHIIAPGGKLIYWNRYAEQMYGYSTSEAVGHDAVELLVHPDDAEAANNIIGNIFMGKCWRGKFPVKKKSGERFFIVANNTPLYDDDGSLVGLICLSVDTKTLEDIIGPSTSMKSHTHPVKPRFQVNNRPKCNLLNKSSIESEQTVQSSIASKITTLVSLMKKLRHPNIILFMGAVASPERLCIVTEFLPRGSLFRLLQKNTAKLDPRRRVHMAIDIARGMNYLHHCSPPIVHRDLKSSNLLVDKNWTVKVADFGLSRLKLETFLRTKTGKGTPQWMAPEVLCNEPSDEKSDVYSYGVILWELVTQKIPWDNLNTMQVIGAVGFMDQRLDIPSDTDPKWASMIESCWDSDPQKRPSFLEVLDRLRDLQKQYSLQAQMQRNLSADALLKGAVK</sequence>
<feature type="domain" description="PAS" evidence="17">
    <location>
        <begin position="75"/>
        <end position="146"/>
    </location>
</feature>
<dbReference type="Pfam" id="PF07714">
    <property type="entry name" value="PK_Tyr_Ser-Thr"/>
    <property type="match status" value="1"/>
</dbReference>
<dbReference type="GO" id="GO:0007165">
    <property type="term" value="P:signal transduction"/>
    <property type="evidence" value="ECO:0000318"/>
    <property type="project" value="GO_Central"/>
</dbReference>
<evidence type="ECO:0000256" key="15">
    <source>
        <dbReference type="SAM" id="MobiDB-lite"/>
    </source>
</evidence>
<organism evidence="18 19">
    <name type="scientific">Zea mays</name>
    <name type="common">Maize</name>
    <dbReference type="NCBI Taxonomy" id="4577"/>
    <lineage>
        <taxon>Eukaryota</taxon>
        <taxon>Viridiplantae</taxon>
        <taxon>Streptophyta</taxon>
        <taxon>Embryophyta</taxon>
        <taxon>Tracheophyta</taxon>
        <taxon>Spermatophyta</taxon>
        <taxon>Magnoliopsida</taxon>
        <taxon>Liliopsida</taxon>
        <taxon>Poales</taxon>
        <taxon>Poaceae</taxon>
        <taxon>PACMAD clade</taxon>
        <taxon>Panicoideae</taxon>
        <taxon>Andropogonodae</taxon>
        <taxon>Andropogoneae</taxon>
        <taxon>Tripsacinae</taxon>
        <taxon>Zea</taxon>
    </lineage>
</organism>
<feature type="region of interest" description="Disordered" evidence="15">
    <location>
        <begin position="28"/>
        <end position="57"/>
    </location>
</feature>
<dbReference type="CDD" id="cd00130">
    <property type="entry name" value="PAS"/>
    <property type="match status" value="1"/>
</dbReference>
<dbReference type="InParanoid" id="A0A804NJJ0"/>
<dbReference type="PROSITE" id="PS50011">
    <property type="entry name" value="PROTEIN_KINASE_DOM"/>
    <property type="match status" value="1"/>
</dbReference>
<keyword evidence="4" id="KW-0600">Photoreceptor protein</keyword>
<keyword evidence="5" id="KW-0716">Sensory transduction</keyword>
<evidence type="ECO:0000313" key="18">
    <source>
        <dbReference type="EnsemblPlants" id="Zm00001eb165210_P001"/>
    </source>
</evidence>
<dbReference type="FunCoup" id="A0A804NJJ0">
    <property type="interactions" value="56"/>
</dbReference>
<evidence type="ECO:0000256" key="14">
    <source>
        <dbReference type="ARBA" id="ARBA00048679"/>
    </source>
</evidence>
<evidence type="ECO:0000256" key="9">
    <source>
        <dbReference type="ARBA" id="ARBA00022840"/>
    </source>
</evidence>
<reference evidence="18" key="3">
    <citation type="submission" date="2021-05" db="UniProtKB">
        <authorList>
            <consortium name="EnsemblPlants"/>
        </authorList>
    </citation>
    <scope>IDENTIFICATION</scope>
    <source>
        <strain evidence="18">cv. B73</strain>
    </source>
</reference>
<dbReference type="GO" id="GO:0005524">
    <property type="term" value="F:ATP binding"/>
    <property type="evidence" value="ECO:0007669"/>
    <property type="project" value="UniProtKB-KW"/>
</dbReference>
<comment type="catalytic activity">
    <reaction evidence="14">
        <text>L-seryl-[protein] + ATP = O-phospho-L-seryl-[protein] + ADP + H(+)</text>
        <dbReference type="Rhea" id="RHEA:17989"/>
        <dbReference type="Rhea" id="RHEA-COMP:9863"/>
        <dbReference type="Rhea" id="RHEA-COMP:11604"/>
        <dbReference type="ChEBI" id="CHEBI:15378"/>
        <dbReference type="ChEBI" id="CHEBI:29999"/>
        <dbReference type="ChEBI" id="CHEBI:30616"/>
        <dbReference type="ChEBI" id="CHEBI:83421"/>
        <dbReference type="ChEBI" id="CHEBI:456216"/>
        <dbReference type="EC" id="2.7.11.1"/>
    </reaction>
</comment>
<name>A0A804NJJ0_MAIZE</name>
<dbReference type="GO" id="GO:0009881">
    <property type="term" value="F:photoreceptor activity"/>
    <property type="evidence" value="ECO:0007669"/>
    <property type="project" value="UniProtKB-KW"/>
</dbReference>
<dbReference type="GO" id="GO:0016020">
    <property type="term" value="C:membrane"/>
    <property type="evidence" value="ECO:0007669"/>
    <property type="project" value="UniProtKB-SubCell"/>
</dbReference>
<evidence type="ECO:0000256" key="7">
    <source>
        <dbReference type="ARBA" id="ARBA00022741"/>
    </source>
</evidence>
<reference evidence="19" key="1">
    <citation type="journal article" date="2009" name="Science">
        <title>The B73 maize genome: complexity, diversity, and dynamics.</title>
        <authorList>
            <person name="Schnable P.S."/>
            <person name="Ware D."/>
            <person name="Fulton R.S."/>
            <person name="Stein J.C."/>
            <person name="Wei F."/>
            <person name="Pasternak S."/>
            <person name="Liang C."/>
            <person name="Zhang J."/>
            <person name="Fulton L."/>
            <person name="Graves T.A."/>
            <person name="Minx P."/>
            <person name="Reily A.D."/>
            <person name="Courtney L."/>
            <person name="Kruchowski S.S."/>
            <person name="Tomlinson C."/>
            <person name="Strong C."/>
            <person name="Delehaunty K."/>
            <person name="Fronick C."/>
            <person name="Courtney B."/>
            <person name="Rock S.M."/>
            <person name="Belter E."/>
            <person name="Du F."/>
            <person name="Kim K."/>
            <person name="Abbott R.M."/>
            <person name="Cotton M."/>
            <person name="Levy A."/>
            <person name="Marchetto P."/>
            <person name="Ochoa K."/>
            <person name="Jackson S.M."/>
            <person name="Gillam B."/>
            <person name="Chen W."/>
            <person name="Yan L."/>
            <person name="Higginbotham J."/>
            <person name="Cardenas M."/>
            <person name="Waligorski J."/>
            <person name="Applebaum E."/>
            <person name="Phelps L."/>
            <person name="Falcone J."/>
            <person name="Kanchi K."/>
            <person name="Thane T."/>
            <person name="Scimone A."/>
            <person name="Thane N."/>
            <person name="Henke J."/>
            <person name="Wang T."/>
            <person name="Ruppert J."/>
            <person name="Shah N."/>
            <person name="Rotter K."/>
            <person name="Hodges J."/>
            <person name="Ingenthron E."/>
            <person name="Cordes M."/>
            <person name="Kohlberg S."/>
            <person name="Sgro J."/>
            <person name="Delgado B."/>
            <person name="Mead K."/>
            <person name="Chinwalla A."/>
            <person name="Leonard S."/>
            <person name="Crouse K."/>
            <person name="Collura K."/>
            <person name="Kudrna D."/>
            <person name="Currie J."/>
            <person name="He R."/>
            <person name="Angelova A."/>
            <person name="Rajasekar S."/>
            <person name="Mueller T."/>
            <person name="Lomeli R."/>
            <person name="Scara G."/>
            <person name="Ko A."/>
            <person name="Delaney K."/>
            <person name="Wissotski M."/>
            <person name="Lopez G."/>
            <person name="Campos D."/>
            <person name="Braidotti M."/>
            <person name="Ashley E."/>
            <person name="Golser W."/>
            <person name="Kim H."/>
            <person name="Lee S."/>
            <person name="Lin J."/>
            <person name="Dujmic Z."/>
            <person name="Kim W."/>
            <person name="Talag J."/>
            <person name="Zuccolo A."/>
            <person name="Fan C."/>
            <person name="Sebastian A."/>
            <person name="Kramer M."/>
            <person name="Spiegel L."/>
            <person name="Nascimento L."/>
            <person name="Zutavern T."/>
            <person name="Miller B."/>
            <person name="Ambroise C."/>
            <person name="Muller S."/>
            <person name="Spooner W."/>
            <person name="Narechania A."/>
            <person name="Ren L."/>
            <person name="Wei S."/>
            <person name="Kumari S."/>
            <person name="Faga B."/>
            <person name="Levy M.J."/>
            <person name="McMahan L."/>
            <person name="Van Buren P."/>
            <person name="Vaughn M.W."/>
            <person name="Ying K."/>
            <person name="Yeh C.-T."/>
            <person name="Emrich S.J."/>
            <person name="Jia Y."/>
            <person name="Kalyanaraman A."/>
            <person name="Hsia A.-P."/>
            <person name="Barbazuk W.B."/>
            <person name="Baucom R.S."/>
            <person name="Brutnell T.P."/>
            <person name="Carpita N.C."/>
            <person name="Chaparro C."/>
            <person name="Chia J.-M."/>
            <person name="Deragon J.-M."/>
            <person name="Estill J.C."/>
            <person name="Fu Y."/>
            <person name="Jeddeloh J.A."/>
            <person name="Han Y."/>
            <person name="Lee H."/>
            <person name="Li P."/>
            <person name="Lisch D.R."/>
            <person name="Liu S."/>
            <person name="Liu Z."/>
            <person name="Nagel D.H."/>
            <person name="McCann M.C."/>
            <person name="SanMiguel P."/>
            <person name="Myers A.M."/>
            <person name="Nettleton D."/>
            <person name="Nguyen J."/>
            <person name="Penning B.W."/>
            <person name="Ponnala L."/>
            <person name="Schneider K.L."/>
            <person name="Schwartz D.C."/>
            <person name="Sharma A."/>
            <person name="Soderlund C."/>
            <person name="Springer N.M."/>
            <person name="Sun Q."/>
            <person name="Wang H."/>
            <person name="Waterman M."/>
            <person name="Westerman R."/>
            <person name="Wolfgruber T.K."/>
            <person name="Yang L."/>
            <person name="Yu Y."/>
            <person name="Zhang L."/>
            <person name="Zhou S."/>
            <person name="Zhu Q."/>
            <person name="Bennetzen J.L."/>
            <person name="Dawe R.K."/>
            <person name="Jiang J."/>
            <person name="Jiang N."/>
            <person name="Presting G.G."/>
            <person name="Wessler S.R."/>
            <person name="Aluru S."/>
            <person name="Martienssen R.A."/>
            <person name="Clifton S.W."/>
            <person name="McCombie W.R."/>
            <person name="Wing R.A."/>
            <person name="Wilson R.K."/>
        </authorList>
    </citation>
    <scope>NUCLEOTIDE SEQUENCE [LARGE SCALE GENOMIC DNA]</scope>
    <source>
        <strain evidence="19">cv. B73</strain>
    </source>
</reference>
<keyword evidence="11" id="KW-0472">Membrane</keyword>
<evidence type="ECO:0000259" key="17">
    <source>
        <dbReference type="PROSITE" id="PS50112"/>
    </source>
</evidence>
<evidence type="ECO:0000256" key="12">
    <source>
        <dbReference type="ARBA" id="ARBA00023170"/>
    </source>
</evidence>
<keyword evidence="9" id="KW-0067">ATP-binding</keyword>
<evidence type="ECO:0000259" key="16">
    <source>
        <dbReference type="PROSITE" id="PS50011"/>
    </source>
</evidence>
<keyword evidence="6" id="KW-0808">Transferase</keyword>
<evidence type="ECO:0000256" key="6">
    <source>
        <dbReference type="ARBA" id="ARBA00022679"/>
    </source>
</evidence>
<feature type="compositionally biased region" description="Basic residues" evidence="15">
    <location>
        <begin position="34"/>
        <end position="44"/>
    </location>
</feature>
<keyword evidence="10" id="KW-0157">Chromophore</keyword>
<dbReference type="SUPFAM" id="SSF56112">
    <property type="entry name" value="Protein kinase-like (PK-like)"/>
    <property type="match status" value="1"/>
</dbReference>
<dbReference type="Pfam" id="PF00989">
    <property type="entry name" value="PAS"/>
    <property type="match status" value="1"/>
</dbReference>
<dbReference type="SMART" id="SM00220">
    <property type="entry name" value="S_TKc"/>
    <property type="match status" value="1"/>
</dbReference>
<accession>A0A804NJJ0</accession>
<dbReference type="PANTHER" id="PTHR44329">
    <property type="entry name" value="SERINE/THREONINE-PROTEIN KINASE TNNI3K-RELATED"/>
    <property type="match status" value="1"/>
</dbReference>
<dbReference type="SMART" id="SM00091">
    <property type="entry name" value="PAS"/>
    <property type="match status" value="1"/>
</dbReference>
<evidence type="ECO:0000256" key="3">
    <source>
        <dbReference type="ARBA" id="ARBA00022527"/>
    </source>
</evidence>
<dbReference type="PROSITE" id="PS00108">
    <property type="entry name" value="PROTEIN_KINASE_ST"/>
    <property type="match status" value="1"/>
</dbReference>
<dbReference type="FunFam" id="1.10.510.10:FF:000476">
    <property type="entry name" value="PAS domain-containing protein tyrosine kinase family protein"/>
    <property type="match status" value="1"/>
</dbReference>
<dbReference type="Proteomes" id="UP000007305">
    <property type="component" value="Chromosome 4"/>
</dbReference>
<dbReference type="EnsemblPlants" id="Zm00001eb165210_T001">
    <property type="protein sequence ID" value="Zm00001eb165210_P001"/>
    <property type="gene ID" value="Zm00001eb165210"/>
</dbReference>
<proteinExistence type="predicted"/>
<feature type="domain" description="Protein kinase" evidence="16">
    <location>
        <begin position="133"/>
        <end position="461"/>
    </location>
</feature>
<evidence type="ECO:0000313" key="19">
    <source>
        <dbReference type="Proteomes" id="UP000007305"/>
    </source>
</evidence>
<dbReference type="Gene3D" id="1.10.510.10">
    <property type="entry name" value="Transferase(Phosphotransferase) domain 1"/>
    <property type="match status" value="1"/>
</dbReference>
<evidence type="ECO:0000256" key="5">
    <source>
        <dbReference type="ARBA" id="ARBA00022606"/>
    </source>
</evidence>
<protein>
    <recommendedName>
        <fullName evidence="2">non-specific serine/threonine protein kinase</fullName>
        <ecNumber evidence="2">2.7.11.1</ecNumber>
    </recommendedName>
</protein>
<dbReference type="PANTHER" id="PTHR44329:SF110">
    <property type="entry name" value="PROTEIN KINASE DOMAIN-CONTAINING PROTEIN"/>
    <property type="match status" value="1"/>
</dbReference>
<dbReference type="InterPro" id="IPR000014">
    <property type="entry name" value="PAS"/>
</dbReference>
<dbReference type="PRINTS" id="PR00109">
    <property type="entry name" value="TYRKINASE"/>
</dbReference>
<dbReference type="NCBIfam" id="TIGR00229">
    <property type="entry name" value="sensory_box"/>
    <property type="match status" value="1"/>
</dbReference>
<dbReference type="Gene3D" id="3.30.450.20">
    <property type="entry name" value="PAS domain"/>
    <property type="match status" value="1"/>
</dbReference>
<dbReference type="Gramene" id="Zm00001eb165210_T001">
    <property type="protein sequence ID" value="Zm00001eb165210_P001"/>
    <property type="gene ID" value="Zm00001eb165210"/>
</dbReference>
<comment type="subcellular location">
    <subcellularLocation>
        <location evidence="1">Membrane</location>
    </subcellularLocation>
</comment>
<dbReference type="InterPro" id="IPR013767">
    <property type="entry name" value="PAS_fold"/>
</dbReference>
<keyword evidence="8" id="KW-0418">Kinase</keyword>
<dbReference type="InterPro" id="IPR000719">
    <property type="entry name" value="Prot_kinase_dom"/>
</dbReference>
<evidence type="ECO:0000256" key="4">
    <source>
        <dbReference type="ARBA" id="ARBA00022543"/>
    </source>
</evidence>
<dbReference type="GO" id="GO:0004674">
    <property type="term" value="F:protein serine/threonine kinase activity"/>
    <property type="evidence" value="ECO:0000318"/>
    <property type="project" value="GO_Central"/>
</dbReference>
<dbReference type="CDD" id="cd13999">
    <property type="entry name" value="STKc_MAP3K-like"/>
    <property type="match status" value="1"/>
</dbReference>
<dbReference type="InterPro" id="IPR035965">
    <property type="entry name" value="PAS-like_dom_sf"/>
</dbReference>
<dbReference type="InterPro" id="IPR011009">
    <property type="entry name" value="Kinase-like_dom_sf"/>
</dbReference>
<keyword evidence="12" id="KW-0675">Receptor</keyword>
<dbReference type="SUPFAM" id="SSF55785">
    <property type="entry name" value="PYP-like sensor domain (PAS domain)"/>
    <property type="match status" value="1"/>
</dbReference>
<evidence type="ECO:0000256" key="13">
    <source>
        <dbReference type="ARBA" id="ARBA00047899"/>
    </source>
</evidence>
<dbReference type="PROSITE" id="PS50112">
    <property type="entry name" value="PAS"/>
    <property type="match status" value="1"/>
</dbReference>
<keyword evidence="3" id="KW-0723">Serine/threonine-protein kinase</keyword>
<dbReference type="InterPro" id="IPR051681">
    <property type="entry name" value="Ser/Thr_Kinases-Pseudokinases"/>
</dbReference>
<evidence type="ECO:0000256" key="11">
    <source>
        <dbReference type="ARBA" id="ARBA00023136"/>
    </source>
</evidence>
<keyword evidence="19" id="KW-1185">Reference proteome</keyword>
<reference evidence="18" key="2">
    <citation type="submission" date="2019-07" db="EMBL/GenBank/DDBJ databases">
        <authorList>
            <person name="Seetharam A."/>
            <person name="Woodhouse M."/>
            <person name="Cannon E."/>
        </authorList>
    </citation>
    <scope>NUCLEOTIDE SEQUENCE [LARGE SCALE GENOMIC DNA]</scope>
    <source>
        <strain evidence="18">cv. B73</strain>
    </source>
</reference>
<comment type="catalytic activity">
    <reaction evidence="13">
        <text>L-threonyl-[protein] + ATP = O-phospho-L-threonyl-[protein] + ADP + H(+)</text>
        <dbReference type="Rhea" id="RHEA:46608"/>
        <dbReference type="Rhea" id="RHEA-COMP:11060"/>
        <dbReference type="Rhea" id="RHEA-COMP:11605"/>
        <dbReference type="ChEBI" id="CHEBI:15378"/>
        <dbReference type="ChEBI" id="CHEBI:30013"/>
        <dbReference type="ChEBI" id="CHEBI:30616"/>
        <dbReference type="ChEBI" id="CHEBI:61977"/>
        <dbReference type="ChEBI" id="CHEBI:456216"/>
        <dbReference type="EC" id="2.7.11.1"/>
    </reaction>
</comment>
<evidence type="ECO:0000256" key="1">
    <source>
        <dbReference type="ARBA" id="ARBA00004370"/>
    </source>
</evidence>
<dbReference type="InterPro" id="IPR008271">
    <property type="entry name" value="Ser/Thr_kinase_AS"/>
</dbReference>
<evidence type="ECO:0000256" key="2">
    <source>
        <dbReference type="ARBA" id="ARBA00012513"/>
    </source>
</evidence>
<dbReference type="EC" id="2.7.11.1" evidence="2"/>
<dbReference type="InterPro" id="IPR001245">
    <property type="entry name" value="Ser-Thr/Tyr_kinase_cat_dom"/>
</dbReference>
<evidence type="ECO:0000256" key="10">
    <source>
        <dbReference type="ARBA" id="ARBA00022991"/>
    </source>
</evidence>
<evidence type="ECO:0000256" key="8">
    <source>
        <dbReference type="ARBA" id="ARBA00022777"/>
    </source>
</evidence>
<dbReference type="AlphaFoldDB" id="A0A804NJJ0"/>
<keyword evidence="7" id="KW-0547">Nucleotide-binding</keyword>